<organism evidence="6 7">
    <name type="scientific">Meripilus lineatus</name>
    <dbReference type="NCBI Taxonomy" id="2056292"/>
    <lineage>
        <taxon>Eukaryota</taxon>
        <taxon>Fungi</taxon>
        <taxon>Dikarya</taxon>
        <taxon>Basidiomycota</taxon>
        <taxon>Agaricomycotina</taxon>
        <taxon>Agaricomycetes</taxon>
        <taxon>Polyporales</taxon>
        <taxon>Meripilaceae</taxon>
        <taxon>Meripilus</taxon>
    </lineage>
</organism>
<feature type="compositionally biased region" description="Polar residues" evidence="5">
    <location>
        <begin position="720"/>
        <end position="731"/>
    </location>
</feature>
<comment type="similarity">
    <text evidence="1 4">Belongs to the inositol phosphokinase (IPK) family.</text>
</comment>
<evidence type="ECO:0000256" key="1">
    <source>
        <dbReference type="ARBA" id="ARBA00007374"/>
    </source>
</evidence>
<evidence type="ECO:0000313" key="6">
    <source>
        <dbReference type="EMBL" id="KAJ3481182.1"/>
    </source>
</evidence>
<accession>A0AAD5V3M0</accession>
<dbReference type="GO" id="GO:0000824">
    <property type="term" value="F:inositol-1,4,5,6-tetrakisphosphate 3-kinase activity"/>
    <property type="evidence" value="ECO:0007669"/>
    <property type="project" value="TreeGrafter"/>
</dbReference>
<evidence type="ECO:0000256" key="2">
    <source>
        <dbReference type="ARBA" id="ARBA00022679"/>
    </source>
</evidence>
<dbReference type="AlphaFoldDB" id="A0AAD5V3M0"/>
<dbReference type="Gene3D" id="3.30.470.160">
    <property type="entry name" value="Inositol polyphosphate kinase"/>
    <property type="match status" value="1"/>
</dbReference>
<feature type="region of interest" description="Disordered" evidence="5">
    <location>
        <begin position="893"/>
        <end position="946"/>
    </location>
</feature>
<dbReference type="InterPro" id="IPR005522">
    <property type="entry name" value="IPK"/>
</dbReference>
<dbReference type="GO" id="GO:0008440">
    <property type="term" value="F:inositol-1,4,5-trisphosphate 3-kinase activity"/>
    <property type="evidence" value="ECO:0007669"/>
    <property type="project" value="TreeGrafter"/>
</dbReference>
<dbReference type="EMBL" id="JANAWD010000335">
    <property type="protein sequence ID" value="KAJ3481182.1"/>
    <property type="molecule type" value="Genomic_DNA"/>
</dbReference>
<feature type="region of interest" description="Disordered" evidence="5">
    <location>
        <begin position="802"/>
        <end position="823"/>
    </location>
</feature>
<feature type="region of interest" description="Disordered" evidence="5">
    <location>
        <begin position="570"/>
        <end position="628"/>
    </location>
</feature>
<feature type="compositionally biased region" description="Basic and acidic residues" evidence="5">
    <location>
        <begin position="234"/>
        <end position="243"/>
    </location>
</feature>
<evidence type="ECO:0000256" key="3">
    <source>
        <dbReference type="ARBA" id="ARBA00022777"/>
    </source>
</evidence>
<feature type="region of interest" description="Disordered" evidence="5">
    <location>
        <begin position="707"/>
        <end position="733"/>
    </location>
</feature>
<dbReference type="SUPFAM" id="SSF56104">
    <property type="entry name" value="SAICAR synthase-like"/>
    <property type="match status" value="1"/>
</dbReference>
<keyword evidence="2 4" id="KW-0808">Transferase</keyword>
<dbReference type="GO" id="GO:0005737">
    <property type="term" value="C:cytoplasm"/>
    <property type="evidence" value="ECO:0007669"/>
    <property type="project" value="TreeGrafter"/>
</dbReference>
<feature type="region of interest" description="Disordered" evidence="5">
    <location>
        <begin position="234"/>
        <end position="267"/>
    </location>
</feature>
<dbReference type="GO" id="GO:0005634">
    <property type="term" value="C:nucleus"/>
    <property type="evidence" value="ECO:0007669"/>
    <property type="project" value="TreeGrafter"/>
</dbReference>
<keyword evidence="3 4" id="KW-0418">Kinase</keyword>
<dbReference type="InterPro" id="IPR038286">
    <property type="entry name" value="IPK_sf"/>
</dbReference>
<dbReference type="GO" id="GO:0046854">
    <property type="term" value="P:phosphatidylinositol phosphate biosynthetic process"/>
    <property type="evidence" value="ECO:0007669"/>
    <property type="project" value="TreeGrafter"/>
</dbReference>
<comment type="caution">
    <text evidence="6">The sequence shown here is derived from an EMBL/GenBank/DDBJ whole genome shotgun (WGS) entry which is preliminary data.</text>
</comment>
<feature type="compositionally biased region" description="Polar residues" evidence="5">
    <location>
        <begin position="56"/>
        <end position="65"/>
    </location>
</feature>
<dbReference type="GO" id="GO:0032958">
    <property type="term" value="P:inositol phosphate biosynthetic process"/>
    <property type="evidence" value="ECO:0007669"/>
    <property type="project" value="InterPro"/>
</dbReference>
<dbReference type="Proteomes" id="UP001212997">
    <property type="component" value="Unassembled WGS sequence"/>
</dbReference>
<feature type="compositionally biased region" description="Basic and acidic residues" evidence="5">
    <location>
        <begin position="94"/>
        <end position="103"/>
    </location>
</feature>
<proteinExistence type="inferred from homology"/>
<sequence length="1002" mass="109672">MGPLSGPSSPQRHSCTLPSQTTPTSLAPDTTPLPRLSLDSLLSGPSPSDTPRLPRRTSSQSTNYSRFIHDSHSGGSDTETKQGRFIPNQRQQRKRDSFRRFDRSLTLPSSRPHPADAVITMSPSRIPRPLSRRSSSPSSSSSSSSPLRSAPPNSSSTMGRKVAASLDLFKETSTTPSVEEPDSFDFIRPISSASRRKGSSSHADDVGQAQFEFVKRSDWPDREAAALRRERSTTALERVRTRESVSSATSVRDADTRRRKDRQMSVRDSVLHDLVQWREAVASGQEPSRGRTRERSLWPEDVALEVGSLDSDSTISSNSTFQDPHDRPPSSCVVLNPPDIPPPSPPLQANADIPIVAQGPTRCTNYIPSHTPSSFSTMTSLPLPDSIRTLPRSFLYPGPATVSLSPPLDFDDDSSAWETASVSTTTSTTSASSPFPHSPSRTSPLPQPIVRQPSDEHRRGLLSPYNDDEGIDPNEMREVPDIDGFTANLGFNLSQESLPHIPLRPFRNQVGGHSAIYKFTKRAVCKPLVSRENLFYEAVEREAPPLLDFIPRYLGVMLVSYRRVPRGPSVPPANSLLWSKPSKRDAETTQSLLPKSTPEEPIHRSQRGPTSTLEGSAGPAGDPTDTGEAELPEVALASNRHIIPQWMLRSGRSRAWSHSGSGTSSFPTNRRLRRSNLHGYTASSPDLALTTTRAASFSGGFQSIKSPLSSSHPLHDDTTPIGSPSNLNGILQSGGDIREQRSALKVPDEIGTPKPKSAPLSPTTSFGSPFFGGIGSTTVNTKFKDHVFSTLLRRICKSKSSRSIPTARVEDEGDLADGEDDVGRSSLLSTRRKKLLHPLERLRHEESNTFGRSLRRVRSDVDLGSKRGVSPSPGDIFEFEDGGEELKEDGVLEPSLGHVNGGGVGSFVTRSHRRSRSRSQDSPSPYRLMKPHYADDHLSTPTQADMDSSVTRQNHFILMEDLTGRLKYSCVLDLKMGTRQYGMDATPAKKKSQRKKCKPVAV</sequence>
<feature type="compositionally biased region" description="Low complexity" evidence="5">
    <location>
        <begin position="122"/>
        <end position="156"/>
    </location>
</feature>
<name>A0AAD5V3M0_9APHY</name>
<feature type="compositionally biased region" description="Low complexity" evidence="5">
    <location>
        <begin position="30"/>
        <end position="51"/>
    </location>
</feature>
<evidence type="ECO:0000256" key="4">
    <source>
        <dbReference type="RuleBase" id="RU363090"/>
    </source>
</evidence>
<evidence type="ECO:0000313" key="7">
    <source>
        <dbReference type="Proteomes" id="UP001212997"/>
    </source>
</evidence>
<gene>
    <name evidence="6" type="ORF">NLI96_g7831</name>
</gene>
<protein>
    <recommendedName>
        <fullName evidence="4">Kinase</fullName>
        <ecNumber evidence="4">2.7.-.-</ecNumber>
    </recommendedName>
</protein>
<feature type="compositionally biased region" description="Low complexity" evidence="5">
    <location>
        <begin position="308"/>
        <end position="320"/>
    </location>
</feature>
<evidence type="ECO:0000256" key="5">
    <source>
        <dbReference type="SAM" id="MobiDB-lite"/>
    </source>
</evidence>
<feature type="compositionally biased region" description="Acidic residues" evidence="5">
    <location>
        <begin position="811"/>
        <end position="820"/>
    </location>
</feature>
<feature type="region of interest" description="Disordered" evidence="5">
    <location>
        <begin position="308"/>
        <end position="344"/>
    </location>
</feature>
<dbReference type="EC" id="2.7.-.-" evidence="4"/>
<feature type="region of interest" description="Disordered" evidence="5">
    <location>
        <begin position="419"/>
        <end position="473"/>
    </location>
</feature>
<dbReference type="PANTHER" id="PTHR12400:SF21">
    <property type="entry name" value="KINASE"/>
    <property type="match status" value="1"/>
</dbReference>
<keyword evidence="7" id="KW-1185">Reference proteome</keyword>
<feature type="compositionally biased region" description="Polar residues" evidence="5">
    <location>
        <begin position="1"/>
        <end position="28"/>
    </location>
</feature>
<feature type="compositionally biased region" description="Low complexity" evidence="5">
    <location>
        <begin position="419"/>
        <end position="440"/>
    </location>
</feature>
<dbReference type="Pfam" id="PF03770">
    <property type="entry name" value="IPK"/>
    <property type="match status" value="1"/>
</dbReference>
<feature type="compositionally biased region" description="Basic and acidic residues" evidence="5">
    <location>
        <begin position="252"/>
        <end position="267"/>
    </location>
</feature>
<reference evidence="6" key="1">
    <citation type="submission" date="2022-07" db="EMBL/GenBank/DDBJ databases">
        <title>Genome Sequence of Physisporinus lineatus.</title>
        <authorList>
            <person name="Buettner E."/>
        </authorList>
    </citation>
    <scope>NUCLEOTIDE SEQUENCE</scope>
    <source>
        <strain evidence="6">VT162</strain>
    </source>
</reference>
<feature type="region of interest" description="Disordered" evidence="5">
    <location>
        <begin position="1"/>
        <end position="162"/>
    </location>
</feature>
<dbReference type="PANTHER" id="PTHR12400">
    <property type="entry name" value="INOSITOL POLYPHOSPHATE KINASE"/>
    <property type="match status" value="1"/>
</dbReference>
<feature type="compositionally biased region" description="Basic and acidic residues" evidence="5">
    <location>
        <begin position="67"/>
        <end position="82"/>
    </location>
</feature>